<name>A0A7C9E046_OPUST</name>
<evidence type="ECO:0000313" key="1">
    <source>
        <dbReference type="EMBL" id="MBA4654507.1"/>
    </source>
</evidence>
<dbReference type="AlphaFoldDB" id="A0A7C9E046"/>
<reference evidence="1" key="1">
    <citation type="journal article" date="2013" name="J. Plant Res.">
        <title>Effect of fungi and light on seed germination of three Opuntia species from semiarid lands of central Mexico.</title>
        <authorList>
            <person name="Delgado-Sanchez P."/>
            <person name="Jimenez-Bremont J.F."/>
            <person name="Guerrero-Gonzalez Mde L."/>
            <person name="Flores J."/>
        </authorList>
    </citation>
    <scope>NUCLEOTIDE SEQUENCE</scope>
    <source>
        <tissue evidence="1">Cladode</tissue>
    </source>
</reference>
<proteinExistence type="predicted"/>
<protein>
    <submittedName>
        <fullName evidence="1">Uncharacterized protein</fullName>
    </submittedName>
</protein>
<dbReference type="EMBL" id="GISG01183862">
    <property type="protein sequence ID" value="MBA4654507.1"/>
    <property type="molecule type" value="Transcribed_RNA"/>
</dbReference>
<reference evidence="1" key="2">
    <citation type="submission" date="2020-07" db="EMBL/GenBank/DDBJ databases">
        <authorList>
            <person name="Vera ALvarez R."/>
            <person name="Arias-Moreno D.M."/>
            <person name="Jimenez-Jacinto V."/>
            <person name="Jimenez-Bremont J.F."/>
            <person name="Swaminathan K."/>
            <person name="Moose S.P."/>
            <person name="Guerrero-Gonzalez M.L."/>
            <person name="Marino-Ramirez L."/>
            <person name="Landsman D."/>
            <person name="Rodriguez-Kessler M."/>
            <person name="Delgado-Sanchez P."/>
        </authorList>
    </citation>
    <scope>NUCLEOTIDE SEQUENCE</scope>
    <source>
        <tissue evidence="1">Cladode</tissue>
    </source>
</reference>
<organism evidence="1">
    <name type="scientific">Opuntia streptacantha</name>
    <name type="common">Prickly pear cactus</name>
    <name type="synonym">Opuntia cardona</name>
    <dbReference type="NCBI Taxonomy" id="393608"/>
    <lineage>
        <taxon>Eukaryota</taxon>
        <taxon>Viridiplantae</taxon>
        <taxon>Streptophyta</taxon>
        <taxon>Embryophyta</taxon>
        <taxon>Tracheophyta</taxon>
        <taxon>Spermatophyta</taxon>
        <taxon>Magnoliopsida</taxon>
        <taxon>eudicotyledons</taxon>
        <taxon>Gunneridae</taxon>
        <taxon>Pentapetalae</taxon>
        <taxon>Caryophyllales</taxon>
        <taxon>Cactineae</taxon>
        <taxon>Cactaceae</taxon>
        <taxon>Opuntioideae</taxon>
        <taxon>Opuntia</taxon>
    </lineage>
</organism>
<accession>A0A7C9E046</accession>
<sequence>MEDFQLCQGFLHLMDSTGAVNEFDWIGWFGKSITSNKGEKCYGFPGSSRHFQQAVALGIKGSFKFHHVSILLRVYMVIRKVDCHIFYLKLHPPLSIKVQGGFPNCRALQKPYSILPINS</sequence>